<dbReference type="SUPFAM" id="SSF52172">
    <property type="entry name" value="CheY-like"/>
    <property type="match status" value="1"/>
</dbReference>
<evidence type="ECO:0000256" key="1">
    <source>
        <dbReference type="ARBA" id="ARBA00022553"/>
    </source>
</evidence>
<feature type="DNA-binding region" description="OmpR/PhoB-type" evidence="7">
    <location>
        <begin position="134"/>
        <end position="228"/>
    </location>
</feature>
<dbReference type="SMART" id="SM00448">
    <property type="entry name" value="REC"/>
    <property type="match status" value="1"/>
</dbReference>
<dbReference type="CDD" id="cd00383">
    <property type="entry name" value="trans_reg_C"/>
    <property type="match status" value="1"/>
</dbReference>
<evidence type="ECO:0000259" key="9">
    <source>
        <dbReference type="PROSITE" id="PS51755"/>
    </source>
</evidence>
<dbReference type="InterPro" id="IPR001867">
    <property type="entry name" value="OmpR/PhoB-type_DNA-bd"/>
</dbReference>
<keyword evidence="11" id="KW-1185">Reference proteome</keyword>
<dbReference type="InterPro" id="IPR011006">
    <property type="entry name" value="CheY-like_superfamily"/>
</dbReference>
<dbReference type="FunFam" id="1.10.10.10:FF:000018">
    <property type="entry name" value="DNA-binding response regulator ResD"/>
    <property type="match status" value="1"/>
</dbReference>
<dbReference type="GO" id="GO:0006355">
    <property type="term" value="P:regulation of DNA-templated transcription"/>
    <property type="evidence" value="ECO:0007669"/>
    <property type="project" value="InterPro"/>
</dbReference>
<reference evidence="10 11" key="1">
    <citation type="submission" date="2018-08" db="EMBL/GenBank/DDBJ databases">
        <title>Sequencing the genomes of 1000 actinobacteria strains.</title>
        <authorList>
            <person name="Klenk H.-P."/>
        </authorList>
    </citation>
    <scope>NUCLEOTIDE SEQUENCE [LARGE SCALE GENOMIC DNA]</scope>
    <source>
        <strain evidence="10 11">DSM 22891</strain>
    </source>
</reference>
<dbReference type="PROSITE" id="PS51755">
    <property type="entry name" value="OMPR_PHOB"/>
    <property type="match status" value="1"/>
</dbReference>
<dbReference type="GO" id="GO:0032993">
    <property type="term" value="C:protein-DNA complex"/>
    <property type="evidence" value="ECO:0007669"/>
    <property type="project" value="TreeGrafter"/>
</dbReference>
<dbReference type="Gene3D" id="1.10.10.10">
    <property type="entry name" value="Winged helix-like DNA-binding domain superfamily/Winged helix DNA-binding domain"/>
    <property type="match status" value="1"/>
</dbReference>
<dbReference type="PANTHER" id="PTHR48111:SF4">
    <property type="entry name" value="DNA-BINDING DUAL TRANSCRIPTIONAL REGULATOR OMPR"/>
    <property type="match status" value="1"/>
</dbReference>
<dbReference type="FunFam" id="3.40.50.2300:FF:000001">
    <property type="entry name" value="DNA-binding response regulator PhoB"/>
    <property type="match status" value="1"/>
</dbReference>
<feature type="domain" description="OmpR/PhoB-type" evidence="9">
    <location>
        <begin position="134"/>
        <end position="228"/>
    </location>
</feature>
<keyword evidence="2" id="KW-0902">Two-component regulatory system</keyword>
<evidence type="ECO:0000313" key="11">
    <source>
        <dbReference type="Proteomes" id="UP000256485"/>
    </source>
</evidence>
<dbReference type="GO" id="GO:0000156">
    <property type="term" value="F:phosphorelay response regulator activity"/>
    <property type="evidence" value="ECO:0007669"/>
    <property type="project" value="TreeGrafter"/>
</dbReference>
<keyword evidence="1 6" id="KW-0597">Phosphoprotein</keyword>
<evidence type="ECO:0000256" key="5">
    <source>
        <dbReference type="ARBA" id="ARBA00023163"/>
    </source>
</evidence>
<dbReference type="GO" id="GO:0005829">
    <property type="term" value="C:cytosol"/>
    <property type="evidence" value="ECO:0007669"/>
    <property type="project" value="TreeGrafter"/>
</dbReference>
<protein>
    <submittedName>
        <fullName evidence="10">DNA-binding response OmpR family regulator</fullName>
    </submittedName>
</protein>
<dbReference type="InterPro" id="IPR036388">
    <property type="entry name" value="WH-like_DNA-bd_sf"/>
</dbReference>
<evidence type="ECO:0000259" key="8">
    <source>
        <dbReference type="PROSITE" id="PS50110"/>
    </source>
</evidence>
<dbReference type="CDD" id="cd17574">
    <property type="entry name" value="REC_OmpR"/>
    <property type="match status" value="1"/>
</dbReference>
<dbReference type="EMBL" id="QTUC01000001">
    <property type="protein sequence ID" value="REF35684.1"/>
    <property type="molecule type" value="Genomic_DNA"/>
</dbReference>
<dbReference type="InterPro" id="IPR039420">
    <property type="entry name" value="WalR-like"/>
</dbReference>
<keyword evidence="3" id="KW-0805">Transcription regulation</keyword>
<dbReference type="InterPro" id="IPR001789">
    <property type="entry name" value="Sig_transdc_resp-reg_receiver"/>
</dbReference>
<dbReference type="AlphaFoldDB" id="A0A3D9VBZ4"/>
<feature type="modified residue" description="4-aspartylphosphate" evidence="6">
    <location>
        <position position="57"/>
    </location>
</feature>
<dbReference type="Pfam" id="PF00486">
    <property type="entry name" value="Trans_reg_C"/>
    <property type="match status" value="1"/>
</dbReference>
<dbReference type="OrthoDB" id="5511894at2"/>
<evidence type="ECO:0000313" key="10">
    <source>
        <dbReference type="EMBL" id="REF35684.1"/>
    </source>
</evidence>
<dbReference type="Pfam" id="PF00072">
    <property type="entry name" value="Response_reg"/>
    <property type="match status" value="1"/>
</dbReference>
<comment type="caution">
    <text evidence="10">The sequence shown here is derived from an EMBL/GenBank/DDBJ whole genome shotgun (WGS) entry which is preliminary data.</text>
</comment>
<accession>A0A3D9VBZ4</accession>
<dbReference type="InterPro" id="IPR016032">
    <property type="entry name" value="Sig_transdc_resp-reg_C-effctor"/>
</dbReference>
<dbReference type="RefSeq" id="WP_115849432.1">
    <property type="nucleotide sequence ID" value="NZ_QTUC01000001.1"/>
</dbReference>
<evidence type="ECO:0000256" key="6">
    <source>
        <dbReference type="PROSITE-ProRule" id="PRU00169"/>
    </source>
</evidence>
<keyword evidence="5" id="KW-0804">Transcription</keyword>
<evidence type="ECO:0000256" key="2">
    <source>
        <dbReference type="ARBA" id="ARBA00023012"/>
    </source>
</evidence>
<organism evidence="10 11">
    <name type="scientific">Thermasporomyces composti</name>
    <dbReference type="NCBI Taxonomy" id="696763"/>
    <lineage>
        <taxon>Bacteria</taxon>
        <taxon>Bacillati</taxon>
        <taxon>Actinomycetota</taxon>
        <taxon>Actinomycetes</taxon>
        <taxon>Propionibacteriales</taxon>
        <taxon>Nocardioidaceae</taxon>
        <taxon>Thermasporomyces</taxon>
    </lineage>
</organism>
<sequence length="229" mass="25431">MPQPQRRRVLVVEDDTTIASAIAHRLTAEGFEVHVAGDGESALAAYERTEPDLVVLDRLLPGIDGLEVCRRIQASRPVPVLMVTALGEETDLLVGLGVGADDYVTKPFSMRELVARANALLRRVERAAQLAAENQTLRVGDLVIDTAERRVFVGTEEVRLTKTEFELLRRLAERPGQVFERERLLSDIWGYSHAAATRTVDSHIRALRRKLGSDLIRTVFGVGYALVRP</sequence>
<dbReference type="SMART" id="SM00862">
    <property type="entry name" value="Trans_reg_C"/>
    <property type="match status" value="1"/>
</dbReference>
<evidence type="ECO:0000256" key="4">
    <source>
        <dbReference type="ARBA" id="ARBA00023125"/>
    </source>
</evidence>
<dbReference type="Gene3D" id="6.10.250.690">
    <property type="match status" value="1"/>
</dbReference>
<name>A0A3D9VBZ4_THECX</name>
<dbReference type="Proteomes" id="UP000256485">
    <property type="component" value="Unassembled WGS sequence"/>
</dbReference>
<gene>
    <name evidence="10" type="ORF">DFJ64_1070</name>
</gene>
<dbReference type="GO" id="GO:0000976">
    <property type="term" value="F:transcription cis-regulatory region binding"/>
    <property type="evidence" value="ECO:0007669"/>
    <property type="project" value="TreeGrafter"/>
</dbReference>
<dbReference type="SUPFAM" id="SSF46894">
    <property type="entry name" value="C-terminal effector domain of the bipartite response regulators"/>
    <property type="match status" value="1"/>
</dbReference>
<keyword evidence="4 7" id="KW-0238">DNA-binding</keyword>
<proteinExistence type="predicted"/>
<dbReference type="PANTHER" id="PTHR48111">
    <property type="entry name" value="REGULATOR OF RPOS"/>
    <property type="match status" value="1"/>
</dbReference>
<dbReference type="Gene3D" id="3.40.50.2300">
    <property type="match status" value="1"/>
</dbReference>
<evidence type="ECO:0000256" key="7">
    <source>
        <dbReference type="PROSITE-ProRule" id="PRU01091"/>
    </source>
</evidence>
<evidence type="ECO:0000256" key="3">
    <source>
        <dbReference type="ARBA" id="ARBA00023015"/>
    </source>
</evidence>
<feature type="domain" description="Response regulatory" evidence="8">
    <location>
        <begin position="8"/>
        <end position="121"/>
    </location>
</feature>
<dbReference type="PROSITE" id="PS50110">
    <property type="entry name" value="RESPONSE_REGULATORY"/>
    <property type="match status" value="1"/>
</dbReference>